<dbReference type="InterPro" id="IPR051495">
    <property type="entry name" value="Epithelial_Barrier/Signaling"/>
</dbReference>
<keyword evidence="2" id="KW-1133">Transmembrane helix</keyword>
<evidence type="ECO:0000256" key="2">
    <source>
        <dbReference type="SAM" id="Phobius"/>
    </source>
</evidence>
<dbReference type="InterPro" id="IPR003886">
    <property type="entry name" value="NIDO_dom"/>
</dbReference>
<evidence type="ECO:0000256" key="1">
    <source>
        <dbReference type="ARBA" id="ARBA00023157"/>
    </source>
</evidence>
<proteinExistence type="predicted"/>
<dbReference type="PANTHER" id="PTHR13802">
    <property type="entry name" value="MUCIN 4-RELATED"/>
    <property type="match status" value="1"/>
</dbReference>
<name>A0AAV2IIS3_LYMST</name>
<dbReference type="GO" id="GO:0007160">
    <property type="term" value="P:cell-matrix adhesion"/>
    <property type="evidence" value="ECO:0007669"/>
    <property type="project" value="InterPro"/>
</dbReference>
<keyword evidence="1" id="KW-1015">Disulfide bond</keyword>
<reference evidence="4 5" key="1">
    <citation type="submission" date="2024-04" db="EMBL/GenBank/DDBJ databases">
        <authorList>
            <consortium name="Genoscope - CEA"/>
            <person name="William W."/>
        </authorList>
    </citation>
    <scope>NUCLEOTIDE SEQUENCE [LARGE SCALE GENOMIC DNA]</scope>
</reference>
<evidence type="ECO:0000313" key="5">
    <source>
        <dbReference type="Proteomes" id="UP001497497"/>
    </source>
</evidence>
<dbReference type="Pfam" id="PF06119">
    <property type="entry name" value="NIDO"/>
    <property type="match status" value="1"/>
</dbReference>
<comment type="caution">
    <text evidence="4">The sequence shown here is derived from an EMBL/GenBank/DDBJ whole genome shotgun (WGS) entry which is preliminary data.</text>
</comment>
<gene>
    <name evidence="4" type="ORF">GSLYS_00020117001</name>
</gene>
<dbReference type="AlphaFoldDB" id="A0AAV2IIS3"/>
<protein>
    <recommendedName>
        <fullName evidence="3">NIDO domain-containing protein</fullName>
    </recommendedName>
</protein>
<dbReference type="PANTHER" id="PTHR13802:SF52">
    <property type="entry name" value="MUCIN-4"/>
    <property type="match status" value="1"/>
</dbReference>
<keyword evidence="5" id="KW-1185">Reference proteome</keyword>
<feature type="domain" description="NIDO" evidence="3">
    <location>
        <begin position="63"/>
        <end position="189"/>
    </location>
</feature>
<dbReference type="EMBL" id="CAXITT010000850">
    <property type="protein sequence ID" value="CAL1546740.1"/>
    <property type="molecule type" value="Genomic_DNA"/>
</dbReference>
<accession>A0AAV2IIS3</accession>
<keyword evidence="2" id="KW-0812">Transmembrane</keyword>
<feature type="transmembrane region" description="Helical" evidence="2">
    <location>
        <begin position="14"/>
        <end position="32"/>
    </location>
</feature>
<evidence type="ECO:0000259" key="3">
    <source>
        <dbReference type="Pfam" id="PF06119"/>
    </source>
</evidence>
<evidence type="ECO:0000313" key="4">
    <source>
        <dbReference type="EMBL" id="CAL1546740.1"/>
    </source>
</evidence>
<organism evidence="4 5">
    <name type="scientific">Lymnaea stagnalis</name>
    <name type="common">Great pond snail</name>
    <name type="synonym">Helix stagnalis</name>
    <dbReference type="NCBI Taxonomy" id="6523"/>
    <lineage>
        <taxon>Eukaryota</taxon>
        <taxon>Metazoa</taxon>
        <taxon>Spiralia</taxon>
        <taxon>Lophotrochozoa</taxon>
        <taxon>Mollusca</taxon>
        <taxon>Gastropoda</taxon>
        <taxon>Heterobranchia</taxon>
        <taxon>Euthyneura</taxon>
        <taxon>Panpulmonata</taxon>
        <taxon>Hygrophila</taxon>
        <taxon>Lymnaeoidea</taxon>
        <taxon>Lymnaeidae</taxon>
        <taxon>Lymnaea</taxon>
    </lineage>
</organism>
<sequence>MASLTRPNSFLRKALVFQTFISCGVAIIFPYGTSVGDTKLTSERSPEINLDPPFPYYGGKHQTLQVYEDGFITLDDTQARSAYLFDQLEVEFPSIVPWLARMDAGLSQGEITYRLTTNTTVLNEISAYSAKFVEFINFVPVYAFIAIWYNVGTAYYDNSTNNKVNSFQVLMTSDGSKSLVLFDYIRVEWVFFGDISFYTDYDGIENFPQFAIKTEVL</sequence>
<keyword evidence="2" id="KW-0472">Membrane</keyword>
<dbReference type="Proteomes" id="UP001497497">
    <property type="component" value="Unassembled WGS sequence"/>
</dbReference>